<feature type="binding site" evidence="10">
    <location>
        <position position="293"/>
    </location>
    <ligand>
        <name>UDP-N-acetyl-alpha-D-glucosamine</name>
        <dbReference type="ChEBI" id="CHEBI:57705"/>
    </ligand>
</feature>
<keyword evidence="8 10" id="KW-0131">Cell cycle</keyword>
<keyword evidence="2 10" id="KW-0132">Cell division</keyword>
<gene>
    <name evidence="10 13" type="primary">murG</name>
    <name evidence="13" type="ORF">G8E03_06350</name>
</gene>
<dbReference type="CDD" id="cd03785">
    <property type="entry name" value="GT28_MurG"/>
    <property type="match status" value="1"/>
</dbReference>
<evidence type="ECO:0000256" key="10">
    <source>
        <dbReference type="HAMAP-Rule" id="MF_00033"/>
    </source>
</evidence>
<comment type="subcellular location">
    <subcellularLocation>
        <location evidence="10">Cell membrane</location>
        <topology evidence="10">Peripheral membrane protein</topology>
        <orientation evidence="10">Cytoplasmic side</orientation>
    </subcellularLocation>
</comment>
<dbReference type="Pfam" id="PF04101">
    <property type="entry name" value="Glyco_tran_28_C"/>
    <property type="match status" value="1"/>
</dbReference>
<dbReference type="EC" id="2.4.1.227" evidence="10"/>
<reference evidence="13 14" key="1">
    <citation type="submission" date="2020-03" db="EMBL/GenBank/DDBJ databases">
        <title>Complete genome sequence of Monaibacterium sp. ALG8 with diverse plasmids.</title>
        <authorList>
            <person name="Sun C."/>
        </authorList>
    </citation>
    <scope>NUCLEOTIDE SEQUENCE [LARGE SCALE GENOMIC DNA]</scope>
    <source>
        <strain evidence="13 14">ALG8</strain>
    </source>
</reference>
<accession>A0A6G7VJZ8</accession>
<dbReference type="KEGG" id="mon:G8E03_06350"/>
<keyword evidence="5 10" id="KW-0133">Cell shape</keyword>
<feature type="binding site" evidence="10">
    <location>
        <position position="125"/>
    </location>
    <ligand>
        <name>UDP-N-acetyl-alpha-D-glucosamine</name>
        <dbReference type="ChEBI" id="CHEBI:57705"/>
    </ligand>
</feature>
<comment type="pathway">
    <text evidence="10">Cell wall biogenesis; peptidoglycan biosynthesis.</text>
</comment>
<comment type="function">
    <text evidence="10">Cell wall formation. Catalyzes the transfer of a GlcNAc subunit on undecaprenyl-pyrophosphoryl-MurNAc-pentapeptide (lipid intermediate I) to form undecaprenyl-pyrophosphoryl-MurNAc-(pentapeptide)GlcNAc (lipid intermediate II).</text>
</comment>
<dbReference type="GO" id="GO:0005975">
    <property type="term" value="P:carbohydrate metabolic process"/>
    <property type="evidence" value="ECO:0007669"/>
    <property type="project" value="InterPro"/>
</dbReference>
<evidence type="ECO:0000256" key="3">
    <source>
        <dbReference type="ARBA" id="ARBA00022676"/>
    </source>
</evidence>
<dbReference type="PANTHER" id="PTHR21015">
    <property type="entry name" value="UDP-N-ACETYLGLUCOSAMINE--N-ACETYLMURAMYL-(PENTAPEPTIDE) PYROPHOSPHORYL-UNDECAPRENOL N-ACETYLGLUCOSAMINE TRANSFERASE 1"/>
    <property type="match status" value="1"/>
</dbReference>
<sequence>MKPRKLVIAAGGTGGHMFPAQALAEEMLRRGWQVSLSTDARGARYAGAFPDAVTREVVRAATPARGGLRGKLTAPLSIARGVWDTWRAMRRDRPAVVAGFGGYPAVPAMSAAKMLGIPTLIHEQNGVPGRVNRLFAPRVDIVACSVEPTVLPKGAKAEHTGNPVRGSVFAMAGADYDLARSDTRNVLVIGGSQGAAILSRVVPAALAALPDELRAKLKVAHQARGEDETHVRGAYAAAGIEADVRSFFDDVPQRLADCHLVISRAGASSVADIAVVGRPSILIPYALATDDHQAANARGLVQAGAALMIREDTLDSGGLSTEIAAILGDPTRAASMAEAARNVSRPDAVQRLADLVERMSKGTAT</sequence>
<dbReference type="InterPro" id="IPR004276">
    <property type="entry name" value="GlycoTrans_28_N"/>
</dbReference>
<dbReference type="SUPFAM" id="SSF53756">
    <property type="entry name" value="UDP-Glycosyltransferase/glycogen phosphorylase"/>
    <property type="match status" value="1"/>
</dbReference>
<dbReference type="HAMAP" id="MF_00033">
    <property type="entry name" value="MurG"/>
    <property type="match status" value="1"/>
</dbReference>
<dbReference type="GO" id="GO:0050511">
    <property type="term" value="F:undecaprenyldiphospho-muramoylpentapeptide beta-N-acetylglucosaminyltransferase activity"/>
    <property type="evidence" value="ECO:0007669"/>
    <property type="project" value="UniProtKB-UniRule"/>
</dbReference>
<feature type="domain" description="Glycosyltransferase family 28 N-terminal" evidence="11">
    <location>
        <begin position="7"/>
        <end position="142"/>
    </location>
</feature>
<feature type="domain" description="Glycosyl transferase family 28 C-terminal" evidence="12">
    <location>
        <begin position="186"/>
        <end position="352"/>
    </location>
</feature>
<evidence type="ECO:0000313" key="14">
    <source>
        <dbReference type="Proteomes" id="UP000500791"/>
    </source>
</evidence>
<dbReference type="RefSeq" id="WP_166189876.1">
    <property type="nucleotide sequence ID" value="NZ_CP049811.1"/>
</dbReference>
<keyword evidence="6 10" id="KW-0573">Peptidoglycan synthesis</keyword>
<feature type="binding site" evidence="10">
    <location>
        <position position="192"/>
    </location>
    <ligand>
        <name>UDP-N-acetyl-alpha-D-glucosamine</name>
        <dbReference type="ChEBI" id="CHEBI:57705"/>
    </ligand>
</feature>
<dbReference type="Proteomes" id="UP000500791">
    <property type="component" value="Chromosome"/>
</dbReference>
<evidence type="ECO:0000256" key="1">
    <source>
        <dbReference type="ARBA" id="ARBA00022475"/>
    </source>
</evidence>
<dbReference type="InterPro" id="IPR007235">
    <property type="entry name" value="Glyco_trans_28_C"/>
</dbReference>
<dbReference type="GO" id="GO:0009252">
    <property type="term" value="P:peptidoglycan biosynthetic process"/>
    <property type="evidence" value="ECO:0007669"/>
    <property type="project" value="UniProtKB-UniRule"/>
</dbReference>
<evidence type="ECO:0000256" key="4">
    <source>
        <dbReference type="ARBA" id="ARBA00022679"/>
    </source>
</evidence>
<dbReference type="NCBIfam" id="TIGR01133">
    <property type="entry name" value="murG"/>
    <property type="match status" value="1"/>
</dbReference>
<dbReference type="InterPro" id="IPR006009">
    <property type="entry name" value="GlcNAc_MurG"/>
</dbReference>
<dbReference type="Gene3D" id="3.40.50.2000">
    <property type="entry name" value="Glycogen Phosphorylase B"/>
    <property type="match status" value="2"/>
</dbReference>
<evidence type="ECO:0000259" key="12">
    <source>
        <dbReference type="Pfam" id="PF04101"/>
    </source>
</evidence>
<evidence type="ECO:0000256" key="6">
    <source>
        <dbReference type="ARBA" id="ARBA00022984"/>
    </source>
</evidence>
<feature type="binding site" evidence="10">
    <location>
        <position position="165"/>
    </location>
    <ligand>
        <name>UDP-N-acetyl-alpha-D-glucosamine</name>
        <dbReference type="ChEBI" id="CHEBI:57705"/>
    </ligand>
</feature>
<name>A0A6G7VJZ8_9RHOB</name>
<feature type="binding site" evidence="10">
    <location>
        <begin position="13"/>
        <end position="15"/>
    </location>
    <ligand>
        <name>UDP-N-acetyl-alpha-D-glucosamine</name>
        <dbReference type="ChEBI" id="CHEBI:57705"/>
    </ligand>
</feature>
<dbReference type="GO" id="GO:0051301">
    <property type="term" value="P:cell division"/>
    <property type="evidence" value="ECO:0007669"/>
    <property type="project" value="UniProtKB-KW"/>
</dbReference>
<dbReference type="AlphaFoldDB" id="A0A6G7VJZ8"/>
<organism evidence="13 14">
    <name type="scientific">Pontivivens nitratireducens</name>
    <dbReference type="NCBI Taxonomy" id="2758038"/>
    <lineage>
        <taxon>Bacteria</taxon>
        <taxon>Pseudomonadati</taxon>
        <taxon>Pseudomonadota</taxon>
        <taxon>Alphaproteobacteria</taxon>
        <taxon>Rhodobacterales</taxon>
        <taxon>Paracoccaceae</taxon>
        <taxon>Pontivivens</taxon>
    </lineage>
</organism>
<keyword evidence="9 10" id="KW-0961">Cell wall biogenesis/degradation</keyword>
<dbReference type="GO" id="GO:0008360">
    <property type="term" value="P:regulation of cell shape"/>
    <property type="evidence" value="ECO:0007669"/>
    <property type="project" value="UniProtKB-KW"/>
</dbReference>
<keyword evidence="14" id="KW-1185">Reference proteome</keyword>
<dbReference type="GO" id="GO:0071555">
    <property type="term" value="P:cell wall organization"/>
    <property type="evidence" value="ECO:0007669"/>
    <property type="project" value="UniProtKB-KW"/>
</dbReference>
<proteinExistence type="inferred from homology"/>
<comment type="catalytic activity">
    <reaction evidence="10">
        <text>di-trans,octa-cis-undecaprenyl diphospho-N-acetyl-alpha-D-muramoyl-L-alanyl-D-glutamyl-meso-2,6-diaminopimeloyl-D-alanyl-D-alanine + UDP-N-acetyl-alpha-D-glucosamine = di-trans,octa-cis-undecaprenyl diphospho-[N-acetyl-alpha-D-glucosaminyl-(1-&gt;4)]-N-acetyl-alpha-D-muramoyl-L-alanyl-D-glutamyl-meso-2,6-diaminopimeloyl-D-alanyl-D-alanine + UDP + H(+)</text>
        <dbReference type="Rhea" id="RHEA:31227"/>
        <dbReference type="ChEBI" id="CHEBI:15378"/>
        <dbReference type="ChEBI" id="CHEBI:57705"/>
        <dbReference type="ChEBI" id="CHEBI:58223"/>
        <dbReference type="ChEBI" id="CHEBI:61387"/>
        <dbReference type="ChEBI" id="CHEBI:61388"/>
        <dbReference type="EC" id="2.4.1.227"/>
    </reaction>
</comment>
<evidence type="ECO:0000256" key="2">
    <source>
        <dbReference type="ARBA" id="ARBA00022618"/>
    </source>
</evidence>
<keyword evidence="3 10" id="KW-0328">Glycosyltransferase</keyword>
<evidence type="ECO:0000256" key="7">
    <source>
        <dbReference type="ARBA" id="ARBA00023136"/>
    </source>
</evidence>
<keyword evidence="1 10" id="KW-1003">Cell membrane</keyword>
<dbReference type="UniPathway" id="UPA00219"/>
<comment type="similarity">
    <text evidence="10">Belongs to the glycosyltransferase 28 family. MurG subfamily.</text>
</comment>
<dbReference type="Pfam" id="PF03033">
    <property type="entry name" value="Glyco_transf_28"/>
    <property type="match status" value="1"/>
</dbReference>
<evidence type="ECO:0000313" key="13">
    <source>
        <dbReference type="EMBL" id="QIK40423.1"/>
    </source>
</evidence>
<keyword evidence="4 10" id="KW-0808">Transferase</keyword>
<keyword evidence="7 10" id="KW-0472">Membrane</keyword>
<dbReference type="PANTHER" id="PTHR21015:SF22">
    <property type="entry name" value="GLYCOSYLTRANSFERASE"/>
    <property type="match status" value="1"/>
</dbReference>
<comment type="caution">
    <text evidence="10">Lacks conserved residue(s) required for the propagation of feature annotation.</text>
</comment>
<dbReference type="EMBL" id="CP049811">
    <property type="protein sequence ID" value="QIK40423.1"/>
    <property type="molecule type" value="Genomic_DNA"/>
</dbReference>
<evidence type="ECO:0000256" key="8">
    <source>
        <dbReference type="ARBA" id="ARBA00023306"/>
    </source>
</evidence>
<protein>
    <recommendedName>
        <fullName evidence="10">UDP-N-acetylglucosamine--N-acetylmuramyl-(pentapeptide) pyrophosphoryl-undecaprenol N-acetylglucosamine transferase</fullName>
        <ecNumber evidence="10">2.4.1.227</ecNumber>
    </recommendedName>
    <alternativeName>
        <fullName evidence="10">Undecaprenyl-PP-MurNAc-pentapeptide-UDPGlcNAc GlcNAc transferase</fullName>
    </alternativeName>
</protein>
<evidence type="ECO:0000256" key="5">
    <source>
        <dbReference type="ARBA" id="ARBA00022960"/>
    </source>
</evidence>
<evidence type="ECO:0000256" key="9">
    <source>
        <dbReference type="ARBA" id="ARBA00023316"/>
    </source>
</evidence>
<dbReference type="GO" id="GO:0005886">
    <property type="term" value="C:plasma membrane"/>
    <property type="evidence" value="ECO:0007669"/>
    <property type="project" value="UniProtKB-SubCell"/>
</dbReference>
<evidence type="ECO:0000259" key="11">
    <source>
        <dbReference type="Pfam" id="PF03033"/>
    </source>
</evidence>